<proteinExistence type="predicted"/>
<dbReference type="AlphaFoldDB" id="Q0HSR5"/>
<name>Q0HSR5_SHESR</name>
<dbReference type="KEGG" id="shm:Shewmr7_2856"/>
<sequence>MVDRSILRTTNILQHDRKSLHQYGFSDPEINRLRQWVMSSPWEINEVNAAYEKLTEIKESISEIKKSLSRLTASLPAITLELNHINKQFSQNSSPCLFEGFSFINSSQTPDAAQAEQELLIGLSSLESTINHHLQTCQAPMLIQYNQTLMEIKETTGKERLLLGLRGVWAQKHPEDLADASANFINFIAILFMSSDGKGAEDVNNNTCKGWWNKVRKPELKNAKRLRYPIISLIDEQGNKTYLACTPKPHD</sequence>
<dbReference type="HOGENOM" id="CLU_1106527_0_0_6"/>
<accession>Q0HSR5</accession>
<reference evidence="1" key="1">
    <citation type="submission" date="2006-08" db="EMBL/GenBank/DDBJ databases">
        <title>Complete sequence of Chromosome1 of Shewanella sp. MR-7.</title>
        <authorList>
            <consortium name="US DOE Joint Genome Institute"/>
            <person name="Copeland A."/>
            <person name="Lucas S."/>
            <person name="Lapidus A."/>
            <person name="Barry K."/>
            <person name="Detter J.C."/>
            <person name="Glavina del Rio T."/>
            <person name="Hammon N."/>
            <person name="Israni S."/>
            <person name="Dalin E."/>
            <person name="Tice H."/>
            <person name="Pitluck S."/>
            <person name="Kiss H."/>
            <person name="Brettin T."/>
            <person name="Bruce D."/>
            <person name="Han C."/>
            <person name="Tapia R."/>
            <person name="Gilna P."/>
            <person name="Schmutz J."/>
            <person name="Larimer F."/>
            <person name="Land M."/>
            <person name="Hauser L."/>
            <person name="Kyrpides N."/>
            <person name="Mikhailova N."/>
            <person name="Nealson K."/>
            <person name="Konstantinidis K."/>
            <person name="Klappenbach J."/>
            <person name="Tiedje J."/>
            <person name="Richardson P."/>
        </authorList>
    </citation>
    <scope>NUCLEOTIDE SEQUENCE</scope>
    <source>
        <strain evidence="1">MR-7</strain>
    </source>
</reference>
<organism evidence="1">
    <name type="scientific">Shewanella sp. (strain MR-7)</name>
    <dbReference type="NCBI Taxonomy" id="60481"/>
    <lineage>
        <taxon>Bacteria</taxon>
        <taxon>Pseudomonadati</taxon>
        <taxon>Pseudomonadota</taxon>
        <taxon>Gammaproteobacteria</taxon>
        <taxon>Alteromonadales</taxon>
        <taxon>Shewanellaceae</taxon>
        <taxon>Shewanella</taxon>
    </lineage>
</organism>
<evidence type="ECO:0000313" key="1">
    <source>
        <dbReference type="EMBL" id="ABI43840.1"/>
    </source>
</evidence>
<protein>
    <submittedName>
        <fullName evidence="1">Uncharacterized protein</fullName>
    </submittedName>
</protein>
<gene>
    <name evidence="1" type="ordered locus">Shewmr7_2856</name>
</gene>
<dbReference type="EMBL" id="CP000444">
    <property type="protein sequence ID" value="ABI43840.1"/>
    <property type="molecule type" value="Genomic_DNA"/>
</dbReference>